<dbReference type="PANTHER" id="PTHR43129:SF1">
    <property type="entry name" value="FOSMIDOMYCIN RESISTANCE PROTEIN"/>
    <property type="match status" value="1"/>
</dbReference>
<feature type="transmembrane region" description="Helical" evidence="2">
    <location>
        <begin position="154"/>
        <end position="174"/>
    </location>
</feature>
<dbReference type="GO" id="GO:0005886">
    <property type="term" value="C:plasma membrane"/>
    <property type="evidence" value="ECO:0007669"/>
    <property type="project" value="UniProtKB-SubCell"/>
</dbReference>
<accession>A0A6F8ZDE3</accession>
<evidence type="ECO:0000256" key="2">
    <source>
        <dbReference type="SAM" id="Phobius"/>
    </source>
</evidence>
<name>A0A6F8ZDE3_9FIRM</name>
<feature type="transmembrane region" description="Helical" evidence="2">
    <location>
        <begin position="26"/>
        <end position="45"/>
    </location>
</feature>
<keyword evidence="2" id="KW-0472">Membrane</keyword>
<dbReference type="InterPro" id="IPR011701">
    <property type="entry name" value="MFS"/>
</dbReference>
<gene>
    <name evidence="3" type="ORF">R50_0174</name>
</gene>
<dbReference type="GO" id="GO:0022857">
    <property type="term" value="F:transmembrane transporter activity"/>
    <property type="evidence" value="ECO:0007669"/>
    <property type="project" value="InterPro"/>
</dbReference>
<feature type="transmembrane region" description="Helical" evidence="2">
    <location>
        <begin position="209"/>
        <end position="233"/>
    </location>
</feature>
<dbReference type="Proteomes" id="UP000503399">
    <property type="component" value="Chromosome"/>
</dbReference>
<dbReference type="InterPro" id="IPR036259">
    <property type="entry name" value="MFS_trans_sf"/>
</dbReference>
<dbReference type="AlphaFoldDB" id="A0A6F8ZDE3"/>
<protein>
    <recommendedName>
        <fullName evidence="5">MFS transporter</fullName>
    </recommendedName>
</protein>
<dbReference type="Pfam" id="PF07690">
    <property type="entry name" value="MFS_1"/>
    <property type="match status" value="1"/>
</dbReference>
<dbReference type="Gene3D" id="1.20.1250.20">
    <property type="entry name" value="MFS general substrate transporter like domains"/>
    <property type="match status" value="1"/>
</dbReference>
<keyword evidence="2" id="KW-0812">Transmembrane</keyword>
<evidence type="ECO:0000313" key="4">
    <source>
        <dbReference type="Proteomes" id="UP000503399"/>
    </source>
</evidence>
<comment type="subcellular location">
    <subcellularLocation>
        <location evidence="1">Cell membrane</location>
        <topology evidence="1">Multi-pass membrane protein</topology>
    </subcellularLocation>
</comment>
<evidence type="ECO:0000313" key="3">
    <source>
        <dbReference type="EMBL" id="CAB1127680.1"/>
    </source>
</evidence>
<feature type="transmembrane region" description="Helical" evidence="2">
    <location>
        <begin position="130"/>
        <end position="148"/>
    </location>
</feature>
<reference evidence="3 4" key="1">
    <citation type="submission" date="2020-02" db="EMBL/GenBank/DDBJ databases">
        <authorList>
            <person name="Hogendoorn C."/>
        </authorList>
    </citation>
    <scope>NUCLEOTIDE SEQUENCE [LARGE SCALE GENOMIC DNA]</scope>
    <source>
        <strain evidence="3">R501</strain>
    </source>
</reference>
<dbReference type="SUPFAM" id="SSF103473">
    <property type="entry name" value="MFS general substrate transporter"/>
    <property type="match status" value="1"/>
</dbReference>
<evidence type="ECO:0000256" key="1">
    <source>
        <dbReference type="ARBA" id="ARBA00004651"/>
    </source>
</evidence>
<dbReference type="EMBL" id="LR778114">
    <property type="protein sequence ID" value="CAB1127680.1"/>
    <property type="molecule type" value="Genomic_DNA"/>
</dbReference>
<feature type="transmembrane region" description="Helical" evidence="2">
    <location>
        <begin position="96"/>
        <end position="118"/>
    </location>
</feature>
<proteinExistence type="predicted"/>
<evidence type="ECO:0008006" key="5">
    <source>
        <dbReference type="Google" id="ProtNLM"/>
    </source>
</evidence>
<keyword evidence="4" id="KW-1185">Reference proteome</keyword>
<keyword evidence="2" id="KW-1133">Transmembrane helix</keyword>
<dbReference type="KEGG" id="hfv:R50_0174"/>
<organism evidence="3 4">
    <name type="scientific">Candidatus Hydrogenisulfobacillus filiaventi</name>
    <dbReference type="NCBI Taxonomy" id="2707344"/>
    <lineage>
        <taxon>Bacteria</taxon>
        <taxon>Bacillati</taxon>
        <taxon>Bacillota</taxon>
        <taxon>Clostridia</taxon>
        <taxon>Eubacteriales</taxon>
        <taxon>Clostridiales Family XVII. Incertae Sedis</taxon>
        <taxon>Candidatus Hydrogenisulfobacillus</taxon>
    </lineage>
</organism>
<sequence length="245" mass="24342">MIGHALAPVAVTAAVAWWGRSGLWRLALPGLAAPALVYGTVAGLARSAAPPAAGLRGWGQVLRHALPFLVPVALRNLGSVSAMTLLPLLWHHRHVSLSAIGLLLSLTFLTGLAGNLLGGTLSDRLGPKPVLLGSVAAAALALAGFWPVTGPATYLPAGLWGFAANGAGAVLLVYGQRLLPRQAGVASGLTLGVGNAEGALGATLTAGVAAAWGLGGALLLAGILSASSLPFLWRLPDEPAGLGAG</sequence>
<dbReference type="PANTHER" id="PTHR43129">
    <property type="entry name" value="FOSMIDOMYCIN RESISTANCE PROTEIN"/>
    <property type="match status" value="1"/>
</dbReference>